<sequence>MNRKLYGIGLCASLALWAFLAASPAPISAQTSAQATAQDLLRLTEERYRNVRAYTADFVQWTTSVAASSITTEARGTFYFQKPQRMRWEYTEPDRQVFVTVGDVAWLHVPEEDQISLFDADQMRRSPIMRTLLEGTFDLQDSFEVSMDADASTDESAVLILRPREEDPQVQSLRLWIRTEDYLVWQMEVRDALGNVNRLRFTHHREMASLPSALFQFSVGPNTLVIDPSGRKLEPEEISALQRAVSP</sequence>
<evidence type="ECO:0000256" key="1">
    <source>
        <dbReference type="ARBA" id="ARBA00022729"/>
    </source>
</evidence>
<dbReference type="CDD" id="cd16325">
    <property type="entry name" value="LolA"/>
    <property type="match status" value="1"/>
</dbReference>
<reference evidence="4" key="1">
    <citation type="submission" date="2016-11" db="EMBL/GenBank/DDBJ databases">
        <authorList>
            <person name="Varghese N."/>
            <person name="Submissions S."/>
        </authorList>
    </citation>
    <scope>NUCLEOTIDE SEQUENCE [LARGE SCALE GENOMIC DNA]</scope>
    <source>
        <strain evidence="4">DSM 9756</strain>
    </source>
</reference>
<dbReference type="RefSeq" id="WP_073039679.1">
    <property type="nucleotide sequence ID" value="NZ_FQVB01000022.1"/>
</dbReference>
<dbReference type="SUPFAM" id="SSF89392">
    <property type="entry name" value="Prokaryotic lipoproteins and lipoprotein localization factors"/>
    <property type="match status" value="1"/>
</dbReference>
<gene>
    <name evidence="3" type="ORF">SAMN02745206_02344</name>
</gene>
<dbReference type="InterPro" id="IPR004564">
    <property type="entry name" value="OM_lipoprot_carrier_LolA-like"/>
</dbReference>
<dbReference type="Gene3D" id="2.50.20.10">
    <property type="entry name" value="Lipoprotein localisation LolA/LolB/LppX"/>
    <property type="match status" value="1"/>
</dbReference>
<dbReference type="PANTHER" id="PTHR35869:SF1">
    <property type="entry name" value="OUTER-MEMBRANE LIPOPROTEIN CARRIER PROTEIN"/>
    <property type="match status" value="1"/>
</dbReference>
<dbReference type="EMBL" id="FQVB01000022">
    <property type="protein sequence ID" value="SHF61777.1"/>
    <property type="molecule type" value="Genomic_DNA"/>
</dbReference>
<accession>A0A1M5D4G5</accession>
<evidence type="ECO:0000313" key="3">
    <source>
        <dbReference type="EMBL" id="SHF61777.1"/>
    </source>
</evidence>
<dbReference type="STRING" id="1121391.SAMN02745206_02344"/>
<evidence type="ECO:0000256" key="2">
    <source>
        <dbReference type="SAM" id="SignalP"/>
    </source>
</evidence>
<dbReference type="OrthoDB" id="9785727at2"/>
<keyword evidence="1 2" id="KW-0732">Signal</keyword>
<name>A0A1M5D4G5_9BACT</name>
<dbReference type="AlphaFoldDB" id="A0A1M5D4G5"/>
<evidence type="ECO:0000313" key="4">
    <source>
        <dbReference type="Proteomes" id="UP000184076"/>
    </source>
</evidence>
<keyword evidence="3" id="KW-0449">Lipoprotein</keyword>
<feature type="chain" id="PRO_5013132874" evidence="2">
    <location>
        <begin position="30"/>
        <end position="247"/>
    </location>
</feature>
<protein>
    <submittedName>
        <fullName evidence="3">Outer membrane lipoprotein carrier protein</fullName>
    </submittedName>
</protein>
<dbReference type="Pfam" id="PF03548">
    <property type="entry name" value="LolA"/>
    <property type="match status" value="1"/>
</dbReference>
<proteinExistence type="predicted"/>
<dbReference type="Proteomes" id="UP000184076">
    <property type="component" value="Unassembled WGS sequence"/>
</dbReference>
<feature type="signal peptide" evidence="2">
    <location>
        <begin position="1"/>
        <end position="29"/>
    </location>
</feature>
<dbReference type="PANTHER" id="PTHR35869">
    <property type="entry name" value="OUTER-MEMBRANE LIPOPROTEIN CARRIER PROTEIN"/>
    <property type="match status" value="1"/>
</dbReference>
<organism evidence="3 4">
    <name type="scientific">Desulfacinum infernum DSM 9756</name>
    <dbReference type="NCBI Taxonomy" id="1121391"/>
    <lineage>
        <taxon>Bacteria</taxon>
        <taxon>Pseudomonadati</taxon>
        <taxon>Thermodesulfobacteriota</taxon>
        <taxon>Syntrophobacteria</taxon>
        <taxon>Syntrophobacterales</taxon>
        <taxon>Syntrophobacteraceae</taxon>
        <taxon>Desulfacinum</taxon>
    </lineage>
</organism>
<keyword evidence="4" id="KW-1185">Reference proteome</keyword>
<dbReference type="InterPro" id="IPR029046">
    <property type="entry name" value="LolA/LolB/LppX"/>
</dbReference>